<evidence type="ECO:0000259" key="4">
    <source>
        <dbReference type="PROSITE" id="PS51387"/>
    </source>
</evidence>
<dbReference type="PROSITE" id="PS51387">
    <property type="entry name" value="FAD_PCMH"/>
    <property type="match status" value="1"/>
</dbReference>
<feature type="domain" description="FAD-binding PCMH-type" evidence="4">
    <location>
        <begin position="121"/>
        <end position="300"/>
    </location>
</feature>
<feature type="signal peptide" evidence="3">
    <location>
        <begin position="1"/>
        <end position="20"/>
    </location>
</feature>
<evidence type="ECO:0000313" key="6">
    <source>
        <dbReference type="Proteomes" id="UP000799291"/>
    </source>
</evidence>
<dbReference type="GO" id="GO:0016491">
    <property type="term" value="F:oxidoreductase activity"/>
    <property type="evidence" value="ECO:0007669"/>
    <property type="project" value="UniProtKB-KW"/>
</dbReference>
<dbReference type="InterPro" id="IPR016169">
    <property type="entry name" value="FAD-bd_PCMH_sub2"/>
</dbReference>
<sequence>MVALLWTAFAFVFAFAATLARPGFQGRAEADPTCRYLPSDEGWPSTEQWAQLNASVSGRLIATVPAGHVCHDPTYDAAACAALQGSWALPQTQFVDSSGFMSSYFQNATCDPYTPRNQSCVRGNYVEYAINVTCVKDVVAGLKFAQEKNIRLVIKNTGHDYLGKSTGKGGLSLWMHNLKSITFSNYTSEAYTGPAVKMGAGVQAFEAYAAADKVGLNVVGGQCPTVGIAGGYTQGGGHSLLSSKHGLGADQALEWEVVTANGTLVTASPIQNSDLYWALSGGGGGTYGVVLSLTAKAYPDNKVGGVSLSFATATRDDDTLWDAVTFFQQHALPDIVDAGAHVQWGIYGSAFSLSEATIPGATEWDMRAVFAPFTEYLDAKSIPYQMNVTEYSTFYEHANQYIGPLPYGVIPAAQIQGGVMISRTTALESTLTLVSTLRDIFLNSPGFFIASYALDVSTPPASPNAVLPAWRTTLSYIVIFQFWNYSAPIEYMQEQERILTEDIMPPLQELGSGAYMNEADFANPRWKEEFYGENYEALVEVKRKWDPEGVFWARTAVGSEDWVEDGGQRLCRVERALDS</sequence>
<dbReference type="Pfam" id="PF08031">
    <property type="entry name" value="BBE"/>
    <property type="match status" value="1"/>
</dbReference>
<organism evidence="5 6">
    <name type="scientific">Lentithecium fluviatile CBS 122367</name>
    <dbReference type="NCBI Taxonomy" id="1168545"/>
    <lineage>
        <taxon>Eukaryota</taxon>
        <taxon>Fungi</taxon>
        <taxon>Dikarya</taxon>
        <taxon>Ascomycota</taxon>
        <taxon>Pezizomycotina</taxon>
        <taxon>Dothideomycetes</taxon>
        <taxon>Pleosporomycetidae</taxon>
        <taxon>Pleosporales</taxon>
        <taxon>Massarineae</taxon>
        <taxon>Lentitheciaceae</taxon>
        <taxon>Lentithecium</taxon>
    </lineage>
</organism>
<keyword evidence="3" id="KW-0732">Signal</keyword>
<dbReference type="SUPFAM" id="SSF56176">
    <property type="entry name" value="FAD-binding/transporter-associated domain-like"/>
    <property type="match status" value="1"/>
</dbReference>
<dbReference type="Proteomes" id="UP000799291">
    <property type="component" value="Unassembled WGS sequence"/>
</dbReference>
<dbReference type="InterPro" id="IPR016166">
    <property type="entry name" value="FAD-bd_PCMH"/>
</dbReference>
<proteinExistence type="inferred from homology"/>
<reference evidence="5" key="1">
    <citation type="journal article" date="2020" name="Stud. Mycol.">
        <title>101 Dothideomycetes genomes: a test case for predicting lifestyles and emergence of pathogens.</title>
        <authorList>
            <person name="Haridas S."/>
            <person name="Albert R."/>
            <person name="Binder M."/>
            <person name="Bloem J."/>
            <person name="Labutti K."/>
            <person name="Salamov A."/>
            <person name="Andreopoulos B."/>
            <person name="Baker S."/>
            <person name="Barry K."/>
            <person name="Bills G."/>
            <person name="Bluhm B."/>
            <person name="Cannon C."/>
            <person name="Castanera R."/>
            <person name="Culley D."/>
            <person name="Daum C."/>
            <person name="Ezra D."/>
            <person name="Gonzalez J."/>
            <person name="Henrissat B."/>
            <person name="Kuo A."/>
            <person name="Liang C."/>
            <person name="Lipzen A."/>
            <person name="Lutzoni F."/>
            <person name="Magnuson J."/>
            <person name="Mondo S."/>
            <person name="Nolan M."/>
            <person name="Ohm R."/>
            <person name="Pangilinan J."/>
            <person name="Park H.-J."/>
            <person name="Ramirez L."/>
            <person name="Alfaro M."/>
            <person name="Sun H."/>
            <person name="Tritt A."/>
            <person name="Yoshinaga Y."/>
            <person name="Zwiers L.-H."/>
            <person name="Turgeon B."/>
            <person name="Goodwin S."/>
            <person name="Spatafora J."/>
            <person name="Crous P."/>
            <person name="Grigoriev I."/>
        </authorList>
    </citation>
    <scope>NUCLEOTIDE SEQUENCE</scope>
    <source>
        <strain evidence="5">CBS 122367</strain>
    </source>
</reference>
<dbReference type="PANTHER" id="PTHR13878">
    <property type="entry name" value="GULONOLACTONE OXIDASE"/>
    <property type="match status" value="1"/>
</dbReference>
<gene>
    <name evidence="5" type="ORF">K458DRAFT_363620</name>
</gene>
<dbReference type="InterPro" id="IPR050432">
    <property type="entry name" value="FAD-linked_Oxidoreductases_BP"/>
</dbReference>
<evidence type="ECO:0000256" key="2">
    <source>
        <dbReference type="ARBA" id="ARBA00023002"/>
    </source>
</evidence>
<comment type="similarity">
    <text evidence="1">Belongs to the oxygen-dependent FAD-linked oxidoreductase family.</text>
</comment>
<dbReference type="PANTHER" id="PTHR13878:SF91">
    <property type="entry name" value="FAD BINDING DOMAIN PROTEIN (AFU_ORTHOLOGUE AFUA_6G12070)-RELATED"/>
    <property type="match status" value="1"/>
</dbReference>
<feature type="chain" id="PRO_5026242168" evidence="3">
    <location>
        <begin position="21"/>
        <end position="579"/>
    </location>
</feature>
<dbReference type="InterPro" id="IPR036318">
    <property type="entry name" value="FAD-bd_PCMH-like_sf"/>
</dbReference>
<dbReference type="GO" id="GO:0071949">
    <property type="term" value="F:FAD binding"/>
    <property type="evidence" value="ECO:0007669"/>
    <property type="project" value="InterPro"/>
</dbReference>
<dbReference type="OrthoDB" id="9983560at2759"/>
<keyword evidence="2" id="KW-0560">Oxidoreductase</keyword>
<evidence type="ECO:0000313" key="5">
    <source>
        <dbReference type="EMBL" id="KAF2686056.1"/>
    </source>
</evidence>
<dbReference type="Gene3D" id="3.30.465.10">
    <property type="match status" value="2"/>
</dbReference>
<evidence type="ECO:0000256" key="3">
    <source>
        <dbReference type="SAM" id="SignalP"/>
    </source>
</evidence>
<protein>
    <submittedName>
        <fullName evidence="5">Isoamyl alcohol oxidase</fullName>
    </submittedName>
</protein>
<dbReference type="AlphaFoldDB" id="A0A6G1J6B8"/>
<dbReference type="Pfam" id="PF01565">
    <property type="entry name" value="FAD_binding_4"/>
    <property type="match status" value="1"/>
</dbReference>
<name>A0A6G1J6B8_9PLEO</name>
<accession>A0A6G1J6B8</accession>
<keyword evidence="6" id="KW-1185">Reference proteome</keyword>
<evidence type="ECO:0000256" key="1">
    <source>
        <dbReference type="ARBA" id="ARBA00005466"/>
    </source>
</evidence>
<dbReference type="InterPro" id="IPR012951">
    <property type="entry name" value="BBE"/>
</dbReference>
<dbReference type="EMBL" id="MU005577">
    <property type="protein sequence ID" value="KAF2686056.1"/>
    <property type="molecule type" value="Genomic_DNA"/>
</dbReference>
<dbReference type="InterPro" id="IPR006094">
    <property type="entry name" value="Oxid_FAD_bind_N"/>
</dbReference>